<proteinExistence type="predicted"/>
<dbReference type="Ensembl" id="ENSGMOT00000001486.2">
    <property type="protein sequence ID" value="ENSGMOP00000001434.2"/>
    <property type="gene ID" value="ENSGMOG00000001368.2"/>
</dbReference>
<dbReference type="OMA" id="KIARNHI"/>
<accession>A0A8C4YVZ3</accession>
<dbReference type="SUPFAM" id="SSF48371">
    <property type="entry name" value="ARM repeat"/>
    <property type="match status" value="1"/>
</dbReference>
<dbReference type="Gene3D" id="1.25.10.10">
    <property type="entry name" value="Leucine-rich Repeat Variant"/>
    <property type="match status" value="1"/>
</dbReference>
<dbReference type="AlphaFoldDB" id="A0A8C4YVZ3"/>
<gene>
    <name evidence="1" type="primary">armh1</name>
</gene>
<dbReference type="InterPro" id="IPR011989">
    <property type="entry name" value="ARM-like"/>
</dbReference>
<dbReference type="RefSeq" id="XP_030228093.1">
    <property type="nucleotide sequence ID" value="XM_030372233.1"/>
</dbReference>
<dbReference type="OrthoDB" id="278163at2759"/>
<dbReference type="GeneID" id="115555391"/>
<sequence>MSSQEEQQGIGRVMDFLEEWDHGDKTTRNRMLNTFVAQNEGKTYYELETAFALGASLFLARMTTWIRLTYMFGKTNVGLQLKAVGVFLSASSNHQYILEFLEDGGVLTILDILGQIHITAEDKHQGLLLLQTISTTSPKYKEIICESQGVKVVAECLAESDWDDTQEAAQVLLETLAHGNPRFQPQVYQRLVGLMASSSPPALQRIIRTLRTVQAEVKTVHPSILEPVLQLLHSLSYEVEGEALGLILDLSRSGLGPELLRGLVALLRPSEGGQQRPGTEDPEEMTAYFSVLVQQAAAAKAIRLLAQSGEDTSQELLDLDVVHYLLCAMATREHKDSQIQASLALMHFVQTYPDISEHVRGGMGIELFENFMQSPDRVHPNIDEIQAEKLLSNKVHQTKESEVGEC</sequence>
<evidence type="ECO:0000313" key="1">
    <source>
        <dbReference type="Ensembl" id="ENSGMOP00000001434.2"/>
    </source>
</evidence>
<organism evidence="1 2">
    <name type="scientific">Gadus morhua</name>
    <name type="common">Atlantic cod</name>
    <dbReference type="NCBI Taxonomy" id="8049"/>
    <lineage>
        <taxon>Eukaryota</taxon>
        <taxon>Metazoa</taxon>
        <taxon>Chordata</taxon>
        <taxon>Craniata</taxon>
        <taxon>Vertebrata</taxon>
        <taxon>Euteleostomi</taxon>
        <taxon>Actinopterygii</taxon>
        <taxon>Neopterygii</taxon>
        <taxon>Teleostei</taxon>
        <taxon>Neoteleostei</taxon>
        <taxon>Acanthomorphata</taxon>
        <taxon>Zeiogadaria</taxon>
        <taxon>Gadariae</taxon>
        <taxon>Gadiformes</taxon>
        <taxon>Gadoidei</taxon>
        <taxon>Gadidae</taxon>
        <taxon>Gadus</taxon>
    </lineage>
</organism>
<dbReference type="Proteomes" id="UP000694546">
    <property type="component" value="Chromosome 12"/>
</dbReference>
<evidence type="ECO:0000313" key="2">
    <source>
        <dbReference type="Proteomes" id="UP000694546"/>
    </source>
</evidence>
<dbReference type="Pfam" id="PF17741">
    <property type="entry name" value="DUF5578"/>
    <property type="match status" value="1"/>
</dbReference>
<dbReference type="PANTHER" id="PTHR34258">
    <property type="entry name" value="ARMADILLO-LIKE HELICAL DOMAIN CONTAINING PROTEIN 1"/>
    <property type="match status" value="1"/>
</dbReference>
<keyword evidence="2" id="KW-1185">Reference proteome</keyword>
<evidence type="ECO:0008006" key="3">
    <source>
        <dbReference type="Google" id="ProtNLM"/>
    </source>
</evidence>
<dbReference type="InterPro" id="IPR041090">
    <property type="entry name" value="DUF5578"/>
</dbReference>
<dbReference type="InterPro" id="IPR016024">
    <property type="entry name" value="ARM-type_fold"/>
</dbReference>
<dbReference type="PANTHER" id="PTHR34258:SF1">
    <property type="entry name" value="ARMADILLO-LIKE HELICAL DOMAIN CONTAINING PROTEIN 1"/>
    <property type="match status" value="1"/>
</dbReference>
<name>A0A8C4YVZ3_GADMO</name>
<dbReference type="GeneTree" id="ENSGT00940000166922"/>
<reference evidence="1" key="1">
    <citation type="submission" date="2025-08" db="UniProtKB">
        <authorList>
            <consortium name="Ensembl"/>
        </authorList>
    </citation>
    <scope>IDENTIFICATION</scope>
</reference>
<protein>
    <recommendedName>
        <fullName evidence="3">Armadillo like helical domain containing 1</fullName>
    </recommendedName>
</protein>
<reference evidence="1" key="2">
    <citation type="submission" date="2025-09" db="UniProtKB">
        <authorList>
            <consortium name="Ensembl"/>
        </authorList>
    </citation>
    <scope>IDENTIFICATION</scope>
</reference>